<evidence type="ECO:0000313" key="8">
    <source>
        <dbReference type="Proteomes" id="UP000012073"/>
    </source>
</evidence>
<gene>
    <name evidence="7" type="ORF">CHC_T00002947001</name>
</gene>
<dbReference type="GO" id="GO:0034515">
    <property type="term" value="C:proteasome storage granule"/>
    <property type="evidence" value="ECO:0007669"/>
    <property type="project" value="TreeGrafter"/>
</dbReference>
<sequence>MPTPDDKPKADPPSGPAPPGKKGKAEEDPDAELSEEDRALKERLQLMVLRTMDHDEGVQKLALETIRSEIRSATSSMTSVPKPLKFLRPHFGPLRKYYSNDLKDGPNKVFLADILSVLAMTMGDEDNCESLRFKLRGSKDPPHLWGHEYVRHLAGEIATEFRTLTDILDEMQVDGEPAPSTETDGDADKFILAPATIDEIHALVSEIVPFLISSNAEPEAVDLLMEVESLNKLVVHTDEHNYSRVCLYLKSCSDYVTDQDEAGEVLKVASEIYEKVGKRPEAMEVAIRRGDLDVIKRIYTGASKDSDYHVRLQLAFDLGRAGILLDEDVEDDDDLRTAMSNIKLSEQFLHLAKDLDVLEPKVPEDIYKTHLLDSRLPSVAANESARTNLASTFVNAFVNMGFGKDKLMMDSSIRWIYKNKEHGIMSATASLGMIMLWDVDGGLADVDKYMHAKQDYVRAGSLLSIGILSANVRHEMDPALGLLSDDVTSAIPSIRHGAIAGLAMAYAGTNKQKVKEVVLPVLMDPKMPEDTASIAALALGLVYIGSGDEDLSMELLQVLSDRKESYDTSKEPLLPIFLPLALGFLYLGRQEAAEIVVELIKAMVGEESLIGRVTSVTLQACAYCSSGNVEKVQKFLGICGEHPANDINNDDEVDANGQGQGNGNPDVSTGANGSRSDASNQAGSEAEAAGDSVGVSNDDDGSDTSRTMSSEETLRIATAEQAVAVLGLAMVSMGEELGAEMLIRTFDHLLQYGDPVIRRVVPLAIGLLSVSNPKITLMDLLSKFTHDSDMDVAQSAIFALGLIGAGTNNSRIAGILRQLSVYYSKEPSSLFLVRIAQGVLHAGKGLVTMSPFYGDGRFLESKTALGGILTVLFSCLDMKGTVFGKNHFLLYFLALATKPRMVFTVDEKMEFKETNVRVGQAVDTVGQAGRPKSITGFQTHTTPVLLAAGERGEMATEQFLTSAASLEGVVVLRKNPEWVDESGLAEAAAAMTKPVDTPMDIGSSSGAGASGPASTDPAPANAKAS</sequence>
<dbReference type="GO" id="GO:0005634">
    <property type="term" value="C:nucleus"/>
    <property type="evidence" value="ECO:0007669"/>
    <property type="project" value="TreeGrafter"/>
</dbReference>
<dbReference type="Proteomes" id="UP000012073">
    <property type="component" value="Unassembled WGS sequence"/>
</dbReference>
<feature type="region of interest" description="Disordered" evidence="4">
    <location>
        <begin position="649"/>
        <end position="713"/>
    </location>
</feature>
<dbReference type="EMBL" id="HG001680">
    <property type="protein sequence ID" value="CDF34248.1"/>
    <property type="molecule type" value="Genomic_DNA"/>
</dbReference>
<dbReference type="InterPro" id="IPR002015">
    <property type="entry name" value="Proteasome/cyclosome_rpt"/>
</dbReference>
<dbReference type="PhylomeDB" id="R7Q8W3"/>
<evidence type="ECO:0000313" key="7">
    <source>
        <dbReference type="EMBL" id="CDF34248.1"/>
    </source>
</evidence>
<dbReference type="InterPro" id="IPR016024">
    <property type="entry name" value="ARM-type_fold"/>
</dbReference>
<dbReference type="InterPro" id="IPR011989">
    <property type="entry name" value="ARM-like"/>
</dbReference>
<evidence type="ECO:0000259" key="6">
    <source>
        <dbReference type="Pfam" id="PF18051"/>
    </source>
</evidence>
<dbReference type="Gramene" id="CDF34248">
    <property type="protein sequence ID" value="CDF34248"/>
    <property type="gene ID" value="CHC_T00002947001"/>
</dbReference>
<evidence type="ECO:0000256" key="3">
    <source>
        <dbReference type="ARBA" id="ARBA00022942"/>
    </source>
</evidence>
<dbReference type="Pfam" id="PF18051">
    <property type="entry name" value="RPN1_C"/>
    <property type="match status" value="1"/>
</dbReference>
<dbReference type="OMA" id="GTCNGDI"/>
<evidence type="ECO:0008006" key="9">
    <source>
        <dbReference type="Google" id="ProtNLM"/>
    </source>
</evidence>
<dbReference type="AlphaFoldDB" id="R7Q8W3"/>
<dbReference type="PANTHER" id="PTHR10943">
    <property type="entry name" value="26S PROTEASOME NON-ATPASE REGULATORY SUBUNIT"/>
    <property type="match status" value="1"/>
</dbReference>
<accession>R7Q8W3</accession>
<dbReference type="Gene3D" id="1.25.10.10">
    <property type="entry name" value="Leucine-rich Repeat Variant"/>
    <property type="match status" value="1"/>
</dbReference>
<feature type="compositionally biased region" description="Basic and acidic residues" evidence="4">
    <location>
        <begin position="1"/>
        <end position="10"/>
    </location>
</feature>
<feature type="region of interest" description="Disordered" evidence="4">
    <location>
        <begin position="994"/>
        <end position="1025"/>
    </location>
</feature>
<dbReference type="GeneID" id="17321784"/>
<feature type="compositionally biased region" description="Polar residues" evidence="4">
    <location>
        <begin position="663"/>
        <end position="683"/>
    </location>
</feature>
<organism evidence="7 8">
    <name type="scientific">Chondrus crispus</name>
    <name type="common">Carrageen Irish moss</name>
    <name type="synonym">Polymorpha crispa</name>
    <dbReference type="NCBI Taxonomy" id="2769"/>
    <lineage>
        <taxon>Eukaryota</taxon>
        <taxon>Rhodophyta</taxon>
        <taxon>Florideophyceae</taxon>
        <taxon>Rhodymeniophycidae</taxon>
        <taxon>Gigartinales</taxon>
        <taxon>Gigartinaceae</taxon>
        <taxon>Chondrus</taxon>
    </lineage>
</organism>
<feature type="region of interest" description="Disordered" evidence="4">
    <location>
        <begin position="1"/>
        <end position="36"/>
    </location>
</feature>
<evidence type="ECO:0000256" key="2">
    <source>
        <dbReference type="ARBA" id="ARBA00022737"/>
    </source>
</evidence>
<dbReference type="GO" id="GO:0042176">
    <property type="term" value="P:regulation of protein catabolic process"/>
    <property type="evidence" value="ECO:0007669"/>
    <property type="project" value="InterPro"/>
</dbReference>
<keyword evidence="3" id="KW-0647">Proteasome</keyword>
<dbReference type="OrthoDB" id="10252509at2759"/>
<dbReference type="Pfam" id="PF01851">
    <property type="entry name" value="PC_rep"/>
    <property type="match status" value="1"/>
</dbReference>
<feature type="compositionally biased region" description="Low complexity" evidence="4">
    <location>
        <begin position="1002"/>
        <end position="1025"/>
    </location>
</feature>
<comment type="similarity">
    <text evidence="1">Belongs to the proteasome subunit S2 family.</text>
</comment>
<dbReference type="GO" id="GO:0008540">
    <property type="term" value="C:proteasome regulatory particle, base subcomplex"/>
    <property type="evidence" value="ECO:0007669"/>
    <property type="project" value="TreeGrafter"/>
</dbReference>
<name>R7Q8W3_CHOCR</name>
<feature type="domain" description="RPN1 N-terminal" evidence="5">
    <location>
        <begin position="44"/>
        <end position="371"/>
    </location>
</feature>
<dbReference type="SUPFAM" id="SSF48371">
    <property type="entry name" value="ARM repeat"/>
    <property type="match status" value="1"/>
</dbReference>
<dbReference type="GO" id="GO:0030234">
    <property type="term" value="F:enzyme regulator activity"/>
    <property type="evidence" value="ECO:0007669"/>
    <property type="project" value="InterPro"/>
</dbReference>
<dbReference type="STRING" id="2769.R7Q8W3"/>
<dbReference type="GO" id="GO:0043161">
    <property type="term" value="P:proteasome-mediated ubiquitin-dependent protein catabolic process"/>
    <property type="evidence" value="ECO:0007669"/>
    <property type="project" value="TreeGrafter"/>
</dbReference>
<protein>
    <recommendedName>
        <fullName evidence="9">26S proteasome regulatory subunit RPN1</fullName>
    </recommendedName>
</protein>
<dbReference type="Pfam" id="PF17781">
    <property type="entry name" value="RPN1_RPN2_N"/>
    <property type="match status" value="1"/>
</dbReference>
<proteinExistence type="inferred from homology"/>
<keyword evidence="8" id="KW-1185">Reference proteome</keyword>
<dbReference type="InterPro" id="IPR041433">
    <property type="entry name" value="RPN1_C"/>
</dbReference>
<keyword evidence="2" id="KW-0677">Repeat</keyword>
<dbReference type="RefSeq" id="XP_005714067.1">
    <property type="nucleotide sequence ID" value="XM_005714010.1"/>
</dbReference>
<feature type="domain" description="26S proteasome non-ATPase regulatory subunit RPN1 C-terminal" evidence="6">
    <location>
        <begin position="925"/>
        <end position="978"/>
    </location>
</feature>
<dbReference type="PANTHER" id="PTHR10943:SF1">
    <property type="entry name" value="26S PROTEASOME NON-ATPASE REGULATORY SUBUNIT 2"/>
    <property type="match status" value="1"/>
</dbReference>
<evidence type="ECO:0000256" key="4">
    <source>
        <dbReference type="SAM" id="MobiDB-lite"/>
    </source>
</evidence>
<dbReference type="KEGG" id="ccp:CHC_T00002947001"/>
<dbReference type="PIRSF" id="PIRSF015965">
    <property type="entry name" value="26S_Psome_Rpn1"/>
    <property type="match status" value="1"/>
</dbReference>
<evidence type="ECO:0000259" key="5">
    <source>
        <dbReference type="Pfam" id="PF17781"/>
    </source>
</evidence>
<dbReference type="InterPro" id="IPR016643">
    <property type="entry name" value="26S_Psome_Rpn1"/>
</dbReference>
<evidence type="ECO:0000256" key="1">
    <source>
        <dbReference type="ARBA" id="ARBA00005460"/>
    </source>
</evidence>
<dbReference type="InterPro" id="IPR040892">
    <property type="entry name" value="RPN1_N"/>
</dbReference>
<reference evidence="8" key="1">
    <citation type="journal article" date="2013" name="Proc. Natl. Acad. Sci. U.S.A.">
        <title>Genome structure and metabolic features in the red seaweed Chondrus crispus shed light on evolution of the Archaeplastida.</title>
        <authorList>
            <person name="Collen J."/>
            <person name="Porcel B."/>
            <person name="Carre W."/>
            <person name="Ball S.G."/>
            <person name="Chaparro C."/>
            <person name="Tonon T."/>
            <person name="Barbeyron T."/>
            <person name="Michel G."/>
            <person name="Noel B."/>
            <person name="Valentin K."/>
            <person name="Elias M."/>
            <person name="Artiguenave F."/>
            <person name="Arun A."/>
            <person name="Aury J.M."/>
            <person name="Barbosa-Neto J.F."/>
            <person name="Bothwell J.H."/>
            <person name="Bouget F.Y."/>
            <person name="Brillet L."/>
            <person name="Cabello-Hurtado F."/>
            <person name="Capella-Gutierrez S."/>
            <person name="Charrier B."/>
            <person name="Cladiere L."/>
            <person name="Cock J.M."/>
            <person name="Coelho S.M."/>
            <person name="Colleoni C."/>
            <person name="Czjzek M."/>
            <person name="Da Silva C."/>
            <person name="Delage L."/>
            <person name="Denoeud F."/>
            <person name="Deschamps P."/>
            <person name="Dittami S.M."/>
            <person name="Gabaldon T."/>
            <person name="Gachon C.M."/>
            <person name="Groisillier A."/>
            <person name="Herve C."/>
            <person name="Jabbari K."/>
            <person name="Katinka M."/>
            <person name="Kloareg B."/>
            <person name="Kowalczyk N."/>
            <person name="Labadie K."/>
            <person name="Leblanc C."/>
            <person name="Lopez P.J."/>
            <person name="McLachlan D.H."/>
            <person name="Meslet-Cladiere L."/>
            <person name="Moustafa A."/>
            <person name="Nehr Z."/>
            <person name="Nyvall Collen P."/>
            <person name="Panaud O."/>
            <person name="Partensky F."/>
            <person name="Poulain J."/>
            <person name="Rensing S.A."/>
            <person name="Rousvoal S."/>
            <person name="Samson G."/>
            <person name="Symeonidi A."/>
            <person name="Weissenbach J."/>
            <person name="Zambounis A."/>
            <person name="Wincker P."/>
            <person name="Boyen C."/>
        </authorList>
    </citation>
    <scope>NUCLEOTIDE SEQUENCE [LARGE SCALE GENOMIC DNA]</scope>
    <source>
        <strain evidence="8">cv. Stackhouse</strain>
    </source>
</reference>